<keyword evidence="2" id="KW-1185">Reference proteome</keyword>
<dbReference type="EMBL" id="JACSPP010000001">
    <property type="protein sequence ID" value="MBD8038958.1"/>
    <property type="molecule type" value="Genomic_DNA"/>
</dbReference>
<dbReference type="RefSeq" id="WP_191762729.1">
    <property type="nucleotide sequence ID" value="NZ_JACSPP010000001.1"/>
</dbReference>
<dbReference type="Proteomes" id="UP000620874">
    <property type="component" value="Unassembled WGS sequence"/>
</dbReference>
<evidence type="ECO:0000313" key="2">
    <source>
        <dbReference type="Proteomes" id="UP000620874"/>
    </source>
</evidence>
<evidence type="ECO:0000313" key="1">
    <source>
        <dbReference type="EMBL" id="MBD8038958.1"/>
    </source>
</evidence>
<organism evidence="1 2">
    <name type="scientific">Phocaeicola intestinalis</name>
    <dbReference type="NCBI Taxonomy" id="2762212"/>
    <lineage>
        <taxon>Bacteria</taxon>
        <taxon>Pseudomonadati</taxon>
        <taxon>Bacteroidota</taxon>
        <taxon>Bacteroidia</taxon>
        <taxon>Bacteroidales</taxon>
        <taxon>Bacteroidaceae</taxon>
        <taxon>Phocaeicola</taxon>
    </lineage>
</organism>
<sequence>MQKEIKMLTSQRLVDMTGKELLELLYQVNPISAKQEIAAEQLKGFPDIPPLVTGIKDVARVLGISQSTVSRWKESGEIDDCVYQSGKTVIFDTHKILEKLRLSNRKGKYEKFKSNQQINQMWRKK</sequence>
<name>A0ABR8Y418_9BACT</name>
<dbReference type="InterPro" id="IPR024363">
    <property type="entry name" value="DUF3853"/>
</dbReference>
<comment type="caution">
    <text evidence="1">The sequence shown here is derived from an EMBL/GenBank/DDBJ whole genome shotgun (WGS) entry which is preliminary data.</text>
</comment>
<protein>
    <submittedName>
        <fullName evidence="1">DUF3853 family protein</fullName>
    </submittedName>
</protein>
<accession>A0ABR8Y418</accession>
<dbReference type="Pfam" id="PF12964">
    <property type="entry name" value="DUF3853"/>
    <property type="match status" value="1"/>
</dbReference>
<proteinExistence type="predicted"/>
<reference evidence="1 2" key="1">
    <citation type="submission" date="2020-08" db="EMBL/GenBank/DDBJ databases">
        <title>A Genomic Blueprint of the Chicken Gut Microbiome.</title>
        <authorList>
            <person name="Gilroy R."/>
            <person name="Ravi A."/>
            <person name="Getino M."/>
            <person name="Pursley I."/>
            <person name="Horton D.L."/>
            <person name="Alikhan N.-F."/>
            <person name="Baker D."/>
            <person name="Gharbi K."/>
            <person name="Hall N."/>
            <person name="Watson M."/>
            <person name="Adriaenssens E.M."/>
            <person name="Foster-Nyarko E."/>
            <person name="Jarju S."/>
            <person name="Secka A."/>
            <person name="Antonio M."/>
            <person name="Oren A."/>
            <person name="Chaudhuri R."/>
            <person name="La Ragione R.M."/>
            <person name="Hildebrand F."/>
            <person name="Pallen M.J."/>
        </authorList>
    </citation>
    <scope>NUCLEOTIDE SEQUENCE [LARGE SCALE GENOMIC DNA]</scope>
    <source>
        <strain evidence="1 2">Sa1CVN1</strain>
    </source>
</reference>
<gene>
    <name evidence="1" type="ORF">H9625_00580</name>
</gene>